<evidence type="ECO:0000256" key="1">
    <source>
        <dbReference type="ARBA" id="ARBA00022801"/>
    </source>
</evidence>
<keyword evidence="2" id="KW-1133">Transmembrane helix</keyword>
<gene>
    <name evidence="3" type="ORF">D3230_10380</name>
</gene>
<dbReference type="CDD" id="cd05827">
    <property type="entry name" value="Sortase_C"/>
    <property type="match status" value="1"/>
</dbReference>
<accession>A0ABS1SGK5</accession>
<protein>
    <submittedName>
        <fullName evidence="3">Class C sortase</fullName>
    </submittedName>
</protein>
<dbReference type="InterPro" id="IPR005754">
    <property type="entry name" value="Sortase"/>
</dbReference>
<evidence type="ECO:0000313" key="3">
    <source>
        <dbReference type="EMBL" id="MBL3679688.1"/>
    </source>
</evidence>
<feature type="transmembrane region" description="Helical" evidence="2">
    <location>
        <begin position="247"/>
        <end position="267"/>
    </location>
</feature>
<comment type="caution">
    <text evidence="3">The sequence shown here is derived from an EMBL/GenBank/DDBJ whole genome shotgun (WGS) entry which is preliminary data.</text>
</comment>
<reference evidence="3 4" key="1">
    <citation type="submission" date="2018-09" db="EMBL/GenBank/DDBJ databases">
        <title>Comparative genomics of Leucobacter spp.</title>
        <authorList>
            <person name="Reis A.C."/>
            <person name="Kolvenbach B.A."/>
            <person name="Corvini P.F.X."/>
            <person name="Nunes O.C."/>
        </authorList>
    </citation>
    <scope>NUCLEOTIDE SEQUENCE [LARGE SCALE GENOMIC DNA]</scope>
    <source>
        <strain evidence="3 4">TAN 31504</strain>
    </source>
</reference>
<name>A0ABS1SGK5_9MICO</name>
<dbReference type="NCBIfam" id="TIGR01076">
    <property type="entry name" value="sortase_fam"/>
    <property type="match status" value="1"/>
</dbReference>
<keyword evidence="2" id="KW-0812">Transmembrane</keyword>
<keyword evidence="1" id="KW-0378">Hydrolase</keyword>
<dbReference type="SUPFAM" id="SSF63817">
    <property type="entry name" value="Sortase"/>
    <property type="match status" value="1"/>
</dbReference>
<dbReference type="InterPro" id="IPR042002">
    <property type="entry name" value="Sortase_C"/>
</dbReference>
<evidence type="ECO:0000313" key="4">
    <source>
        <dbReference type="Proteomes" id="UP001645859"/>
    </source>
</evidence>
<dbReference type="NCBIfam" id="NF033745">
    <property type="entry name" value="class_C_sortase"/>
    <property type="match status" value="1"/>
</dbReference>
<dbReference type="Pfam" id="PF04203">
    <property type="entry name" value="Sortase"/>
    <property type="match status" value="1"/>
</dbReference>
<dbReference type="Proteomes" id="UP001645859">
    <property type="component" value="Unassembled WGS sequence"/>
</dbReference>
<dbReference type="InterPro" id="IPR023365">
    <property type="entry name" value="Sortase_dom-sf"/>
</dbReference>
<keyword evidence="4" id="KW-1185">Reference proteome</keyword>
<proteinExistence type="predicted"/>
<sequence>MLVVLVITIGLAILLYPVAADWFSSRNHNSEITGYRQEVTDIDPAARAEELLLADAYNAHMPQGLLRDPYSSAPVGPEEEDEAYAAYEQILRVSDRGVIGAVSYPSLGITLPLSHGTSDEVISKGAGHLYGSSLPVGGPSTHSVLTAHSGLANARLFTPLVDGARVGDTFSVEVLGEKHYYEVRSVRNVLPDNTDSLRIEAGKDMVTLITCSPIGVNSHRLLVRGERVPGPEADSGALHSDELSAGFPWWILALLGGAGATSGALILQQRARTRRRLAATGASAVDEPGGGTL</sequence>
<keyword evidence="2" id="KW-0472">Membrane</keyword>
<evidence type="ECO:0000256" key="2">
    <source>
        <dbReference type="SAM" id="Phobius"/>
    </source>
</evidence>
<dbReference type="EMBL" id="QYAC01000005">
    <property type="protein sequence ID" value="MBL3679688.1"/>
    <property type="molecule type" value="Genomic_DNA"/>
</dbReference>
<dbReference type="Gene3D" id="2.40.260.10">
    <property type="entry name" value="Sortase"/>
    <property type="match status" value="1"/>
</dbReference>
<organism evidence="3 4">
    <name type="scientific">Leucobacter chromiireducens subsp. solipictus</name>
    <dbReference type="NCBI Taxonomy" id="398235"/>
    <lineage>
        <taxon>Bacteria</taxon>
        <taxon>Bacillati</taxon>
        <taxon>Actinomycetota</taxon>
        <taxon>Actinomycetes</taxon>
        <taxon>Micrococcales</taxon>
        <taxon>Microbacteriaceae</taxon>
        <taxon>Leucobacter</taxon>
    </lineage>
</organism>